<evidence type="ECO:0000256" key="3">
    <source>
        <dbReference type="SAM" id="SignalP"/>
    </source>
</evidence>
<dbReference type="RefSeq" id="WP_183400128.1">
    <property type="nucleotide sequence ID" value="NZ_JACIDS010000004.1"/>
</dbReference>
<dbReference type="Proteomes" id="UP000553963">
    <property type="component" value="Unassembled WGS sequence"/>
</dbReference>
<accession>A0A840AW23</accession>
<dbReference type="GO" id="GO:0030976">
    <property type="term" value="F:thiamine pyrophosphate binding"/>
    <property type="evidence" value="ECO:0007669"/>
    <property type="project" value="TreeGrafter"/>
</dbReference>
<feature type="chain" id="PRO_5032885947" evidence="3">
    <location>
        <begin position="30"/>
        <end position="348"/>
    </location>
</feature>
<reference evidence="4 5" key="1">
    <citation type="submission" date="2020-08" db="EMBL/GenBank/DDBJ databases">
        <title>Genomic Encyclopedia of Type Strains, Phase IV (KMG-IV): sequencing the most valuable type-strain genomes for metagenomic binning, comparative biology and taxonomic classification.</title>
        <authorList>
            <person name="Goeker M."/>
        </authorList>
    </citation>
    <scope>NUCLEOTIDE SEQUENCE [LARGE SCALE GENOMIC DNA]</scope>
    <source>
        <strain evidence="4 5">DSM 25966</strain>
    </source>
</reference>
<keyword evidence="5" id="KW-1185">Reference proteome</keyword>
<dbReference type="AlphaFoldDB" id="A0A840AW23"/>
<evidence type="ECO:0000313" key="4">
    <source>
        <dbReference type="EMBL" id="MBB3932506.1"/>
    </source>
</evidence>
<dbReference type="GO" id="GO:0030975">
    <property type="term" value="F:thiamine binding"/>
    <property type="evidence" value="ECO:0007669"/>
    <property type="project" value="TreeGrafter"/>
</dbReference>
<dbReference type="SUPFAM" id="SSF53850">
    <property type="entry name" value="Periplasmic binding protein-like II"/>
    <property type="match status" value="1"/>
</dbReference>
<dbReference type="InterPro" id="IPR006059">
    <property type="entry name" value="SBP"/>
</dbReference>
<dbReference type="CDD" id="cd13589">
    <property type="entry name" value="PBP2_polyamine_RpCGA009"/>
    <property type="match status" value="1"/>
</dbReference>
<organism evidence="4 5">
    <name type="scientific">Kaistia hirudinis</name>
    <dbReference type="NCBI Taxonomy" id="1293440"/>
    <lineage>
        <taxon>Bacteria</taxon>
        <taxon>Pseudomonadati</taxon>
        <taxon>Pseudomonadota</taxon>
        <taxon>Alphaproteobacteria</taxon>
        <taxon>Hyphomicrobiales</taxon>
        <taxon>Kaistiaceae</taxon>
        <taxon>Kaistia</taxon>
    </lineage>
</organism>
<dbReference type="Pfam" id="PF13416">
    <property type="entry name" value="SBP_bac_8"/>
    <property type="match status" value="1"/>
</dbReference>
<dbReference type="GO" id="GO:0015888">
    <property type="term" value="P:thiamine transport"/>
    <property type="evidence" value="ECO:0007669"/>
    <property type="project" value="TreeGrafter"/>
</dbReference>
<evidence type="ECO:0000256" key="2">
    <source>
        <dbReference type="ARBA" id="ARBA00022764"/>
    </source>
</evidence>
<proteinExistence type="predicted"/>
<keyword evidence="2" id="KW-0574">Periplasm</keyword>
<dbReference type="PANTHER" id="PTHR30006:SF2">
    <property type="entry name" value="ABC TRANSPORTER SUBSTRATE-BINDING PROTEIN"/>
    <property type="match status" value="1"/>
</dbReference>
<dbReference type="PANTHER" id="PTHR30006">
    <property type="entry name" value="THIAMINE-BINDING PERIPLASMIC PROTEIN-RELATED"/>
    <property type="match status" value="1"/>
</dbReference>
<dbReference type="Gene3D" id="3.40.190.10">
    <property type="entry name" value="Periplasmic binding protein-like II"/>
    <property type="match status" value="2"/>
</dbReference>
<gene>
    <name evidence="4" type="ORF">GGR25_003564</name>
</gene>
<feature type="signal peptide" evidence="3">
    <location>
        <begin position="1"/>
        <end position="29"/>
    </location>
</feature>
<evidence type="ECO:0000313" key="5">
    <source>
        <dbReference type="Proteomes" id="UP000553963"/>
    </source>
</evidence>
<dbReference type="EMBL" id="JACIDS010000004">
    <property type="protein sequence ID" value="MBB3932506.1"/>
    <property type="molecule type" value="Genomic_DNA"/>
</dbReference>
<evidence type="ECO:0000256" key="1">
    <source>
        <dbReference type="ARBA" id="ARBA00022729"/>
    </source>
</evidence>
<comment type="caution">
    <text evidence="4">The sequence shown here is derived from an EMBL/GenBank/DDBJ whole genome shotgun (WGS) entry which is preliminary data.</text>
</comment>
<keyword evidence="1 3" id="KW-0732">Signal</keyword>
<sequence>MRDTLSRRAIAAALAASIALPAMMAPAFAQDFKGKTLVVGVWGGDIERLLRQNVVGPLEAETGAKVELVLGGTGDRLARIYAEKANPTMDIAFLNIYEAPQALKDGVVEAPDPKSPLYTEIWDGMNNGCYAMSLVGLGIAYNKKLVSSPPEWADMWKPEYKGKIAVASYPGSEGDGLLGVAARLSGKDEHDADAAFAKVSELKPIALTYTNLDEAFAMMDAGEVAMAPMISGYVLAALKQHPDIGFSFPKNPGPVLVRDMLCLVKNSPNPELAKKFAELALGVKNQTDYAEQLYFGPTNKNVKLPESVSADVIDTPEEVSSLLQLDWPYVITQRSDWTQRWNKDVLGQ</sequence>
<dbReference type="GO" id="GO:0030288">
    <property type="term" value="C:outer membrane-bounded periplasmic space"/>
    <property type="evidence" value="ECO:0007669"/>
    <property type="project" value="TreeGrafter"/>
</dbReference>
<name>A0A840AW23_9HYPH</name>
<protein>
    <submittedName>
        <fullName evidence="4">Putative spermidine/putrescine transport system substrate-binding protein</fullName>
    </submittedName>
</protein>